<sequence length="215" mass="24977">MTRPSRHTSGELWLSTTTTMSLTFILLTFRVHFDRSWRVVKYSIKDGPSRSERESTRIFAESVQQLNRDGNLLLFLRTGYRNDGYINLLQRTLRKLLVGSIIGKSVLYELCVAMDSTNYFKFLRVIMLLLSKNYSFLRDIVCPQAYYYELIWSPGISCTPSTSSSCGTLIREELLKNNTTIRIIKHINEQLKKYTVVHMNSPLNRHGTFIIYVLS</sequence>
<dbReference type="EMBL" id="VUJU01003535">
    <property type="protein sequence ID" value="KAF0757581.1"/>
    <property type="molecule type" value="Genomic_DNA"/>
</dbReference>
<accession>A0A6G0YK85</accession>
<protein>
    <submittedName>
        <fullName evidence="2">Uncharacterized protein</fullName>
    </submittedName>
</protein>
<comment type="caution">
    <text evidence="2">The sequence shown here is derived from an EMBL/GenBank/DDBJ whole genome shotgun (WGS) entry which is preliminary data.</text>
</comment>
<reference evidence="2 3" key="1">
    <citation type="submission" date="2019-08" db="EMBL/GenBank/DDBJ databases">
        <title>Whole genome of Aphis craccivora.</title>
        <authorList>
            <person name="Voronova N.V."/>
            <person name="Shulinski R.S."/>
            <person name="Bandarenka Y.V."/>
            <person name="Zhorov D.G."/>
            <person name="Warner D."/>
        </authorList>
    </citation>
    <scope>NUCLEOTIDE SEQUENCE [LARGE SCALE GENOMIC DNA]</scope>
    <source>
        <strain evidence="2">180601</strain>
        <tissue evidence="2">Whole Body</tissue>
    </source>
</reference>
<evidence type="ECO:0000313" key="2">
    <source>
        <dbReference type="EMBL" id="KAF0757581.1"/>
    </source>
</evidence>
<name>A0A6G0YK85_APHCR</name>
<gene>
    <name evidence="2" type="ORF">FWK35_00004441</name>
</gene>
<proteinExistence type="predicted"/>
<organism evidence="2 3">
    <name type="scientific">Aphis craccivora</name>
    <name type="common">Cowpea aphid</name>
    <dbReference type="NCBI Taxonomy" id="307492"/>
    <lineage>
        <taxon>Eukaryota</taxon>
        <taxon>Metazoa</taxon>
        <taxon>Ecdysozoa</taxon>
        <taxon>Arthropoda</taxon>
        <taxon>Hexapoda</taxon>
        <taxon>Insecta</taxon>
        <taxon>Pterygota</taxon>
        <taxon>Neoptera</taxon>
        <taxon>Paraneoptera</taxon>
        <taxon>Hemiptera</taxon>
        <taxon>Sternorrhyncha</taxon>
        <taxon>Aphidomorpha</taxon>
        <taxon>Aphidoidea</taxon>
        <taxon>Aphididae</taxon>
        <taxon>Aphidini</taxon>
        <taxon>Aphis</taxon>
        <taxon>Aphis</taxon>
    </lineage>
</organism>
<dbReference type="AlphaFoldDB" id="A0A6G0YK85"/>
<feature type="transmembrane region" description="Helical" evidence="1">
    <location>
        <begin position="12"/>
        <end position="33"/>
    </location>
</feature>
<keyword evidence="3" id="KW-1185">Reference proteome</keyword>
<keyword evidence="1" id="KW-0812">Transmembrane</keyword>
<keyword evidence="1" id="KW-0472">Membrane</keyword>
<evidence type="ECO:0000256" key="1">
    <source>
        <dbReference type="SAM" id="Phobius"/>
    </source>
</evidence>
<keyword evidence="1" id="KW-1133">Transmembrane helix</keyword>
<dbReference type="Proteomes" id="UP000478052">
    <property type="component" value="Unassembled WGS sequence"/>
</dbReference>
<evidence type="ECO:0000313" key="3">
    <source>
        <dbReference type="Proteomes" id="UP000478052"/>
    </source>
</evidence>